<keyword evidence="10" id="KW-0106">Calcium</keyword>
<dbReference type="GO" id="GO:0046872">
    <property type="term" value="F:metal ion binding"/>
    <property type="evidence" value="ECO:0007669"/>
    <property type="project" value="UniProtKB-KW"/>
</dbReference>
<dbReference type="GO" id="GO:0005615">
    <property type="term" value="C:extracellular space"/>
    <property type="evidence" value="ECO:0007669"/>
    <property type="project" value="TreeGrafter"/>
</dbReference>
<feature type="domain" description="Ig-like" evidence="27">
    <location>
        <begin position="471"/>
        <end position="559"/>
    </location>
</feature>
<evidence type="ECO:0000256" key="2">
    <source>
        <dbReference type="ARBA" id="ARBA00004167"/>
    </source>
</evidence>
<evidence type="ECO:0000256" key="14">
    <source>
        <dbReference type="ARBA" id="ARBA00023004"/>
    </source>
</evidence>
<sequence length="1394" mass="157216">MFLHLEKIPDVPSDTTILDLRFNRIRDIPKNSFAHLPHLSTLLLNNNHISRLEDGAFNGLGQLKFLYLYKNRIRHVDAHVFQGLANLEQLYLHYNLIQEIEAPTFSNLTQLERLFLHNNRIQRIPHGSFENLHNMKRLRLDSNALVCDCGMVPLAQMLVDHPDTQAAATCQQPASMQGKPITALHEMKLHCRKPIITEEPRDVEVNFGSTVYFNCKVEGDPAPEIVWLHNSNEISPGLEPRYSVLNDGTLMIANAQDEDAGGYECMAKSTVGETKSRKAKMQYKKSVNKVRPRFLQVPSDQEVPEGGNVILNCEAAGGQIQWSFNDQPLVSTSRHEVSQRGSLTIMSVVGKDSGVYRCTASNTVGKIASIAEIRVLVPPVWLVTPLEQSIQVGTLVELKCEASGKPQPTITWTHNGQPFRGSSRVGLTHGGQRIRIKSVIQEDEGEYGCRAENSAGNLEALANIRVIPGTPPVFTQNFDHLNKRVEPGRQIQLECSALGVPSPQMLWRRNGLAVLENSRVVLLPSGTLIINLFNPDLDGGAYECLAFNDHGLITSPVIRIDRSSVRVETRENFDDSTIFRAISQARRDVEAAENETLEILFGNMSKTEIKSPVDLLRLSRFPKAEARDIARSAEIYERALQIIGKHAETMNFSLPADEFSYNDLLTTNQLDTLGRFSGCISHRKPKTNCSLEMCFHSRYRSIDGSCNNLQEPMWGTSYTTFQRLAPAVYENGFNLPIGWNPNKLYNGFKKPFARLVSNQIITTQQISPDSTYTHMLMQWGQFLDHDLDHSLPSLSIESFGERISCRRTCENVAPCFPMQAPEGDHRVRTRKCIEFTRSAAVCGSGITSVMFDTIQQREQINQLTSFIDASQVYGSSEAEVRSLRSTSNRILLRSGIYIAAEKPLMPFATDDTPVDCRRNQRESDIGCFIGGDIRVNEQLGLLAMHTIWFRQHNFLATKLRETNPSWDDEVVFQEARKIVGAQMQHITYEHWLPYVIGAKGMTLLGAYEGYNPQINPTITTEFSTAALRFGHTLINPILRRLDANFRTIREGDIPLRNAFFAPWRLVEEGGVDPLMRGLFSTPAKLKRPQQLLNSHLTEDLFSSAHLVALDLAAMNIQRGRDHGIPSYNKYREFCNLKKAQTFDDLSDEISDPELRRKLEDVYGHVDNIDLWVGGVAEDFEWEDARVGPTFRCILVDQFKRLRDGDRFWYENPSVFRPDQLTQIKQTSLAKILCDNGDALSHVKRDVFHMESGLVRCDSLPSVQLAFWATDCCGSTARSPLQPATCPILDSAYNKQVESNTIRIRRDATFNDTTESTKIITENISNDLMEESGFKLKQLEETLSQVTTTVNQLKDRIQELQEKCDKDPSPDDSLVQYVKINNNISNNNTVVDALP</sequence>
<feature type="domain" description="Ig-like" evidence="27">
    <location>
        <begin position="378"/>
        <end position="465"/>
    </location>
</feature>
<dbReference type="PROSITE" id="PS50292">
    <property type="entry name" value="PEROXIDASE_3"/>
    <property type="match status" value="1"/>
</dbReference>
<dbReference type="FunFam" id="2.60.40.10:FF:000189">
    <property type="entry name" value="Neogenin isoform 3"/>
    <property type="match status" value="1"/>
</dbReference>
<evidence type="ECO:0000256" key="24">
    <source>
        <dbReference type="ARBA" id="ARBA00061342"/>
    </source>
</evidence>
<dbReference type="FunFam" id="2.60.40.10:FF:000017">
    <property type="entry name" value="Down syndrome cell adhesion molecule b"/>
    <property type="match status" value="1"/>
</dbReference>
<evidence type="ECO:0000256" key="10">
    <source>
        <dbReference type="ARBA" id="ARBA00022837"/>
    </source>
</evidence>
<organism evidence="28 29">
    <name type="scientific">Allacma fusca</name>
    <dbReference type="NCBI Taxonomy" id="39272"/>
    <lineage>
        <taxon>Eukaryota</taxon>
        <taxon>Metazoa</taxon>
        <taxon>Ecdysozoa</taxon>
        <taxon>Arthropoda</taxon>
        <taxon>Hexapoda</taxon>
        <taxon>Collembola</taxon>
        <taxon>Symphypleona</taxon>
        <taxon>Sminthuridae</taxon>
        <taxon>Allacma</taxon>
    </lineage>
</organism>
<evidence type="ECO:0000256" key="3">
    <source>
        <dbReference type="ARBA" id="ARBA00022559"/>
    </source>
</evidence>
<keyword evidence="3" id="KW-0575">Peroxidase</keyword>
<evidence type="ECO:0000256" key="25">
    <source>
        <dbReference type="PIRSR" id="PIRSR619791-2"/>
    </source>
</evidence>
<comment type="similarity">
    <text evidence="24">Belongs to the peroxidase family. XPO subfamily.</text>
</comment>
<dbReference type="InterPro" id="IPR000483">
    <property type="entry name" value="Cys-rich_flank_reg_C"/>
</dbReference>
<keyword evidence="16" id="KW-1015">Disulfide bond</keyword>
<feature type="coiled-coil region" evidence="26">
    <location>
        <begin position="1335"/>
        <end position="1362"/>
    </location>
</feature>
<evidence type="ECO:0000256" key="26">
    <source>
        <dbReference type="SAM" id="Coils"/>
    </source>
</evidence>
<evidence type="ECO:0000256" key="15">
    <source>
        <dbReference type="ARBA" id="ARBA00023136"/>
    </source>
</evidence>
<name>A0A8J2LXC6_9HEXA</name>
<dbReference type="CDD" id="cd09826">
    <property type="entry name" value="peroxidasin_like"/>
    <property type="match status" value="1"/>
</dbReference>
<evidence type="ECO:0000256" key="18">
    <source>
        <dbReference type="ARBA" id="ARBA00023319"/>
    </source>
</evidence>
<dbReference type="PROSITE" id="PS50835">
    <property type="entry name" value="IG_LIKE"/>
    <property type="match status" value="4"/>
</dbReference>
<keyword evidence="13" id="KW-0560">Oxidoreductase</keyword>
<evidence type="ECO:0000256" key="21">
    <source>
        <dbReference type="ARBA" id="ARBA00048396"/>
    </source>
</evidence>
<feature type="binding site" description="axial binding residue" evidence="25">
    <location>
        <position position="1031"/>
    </location>
    <ligand>
        <name>heme b</name>
        <dbReference type="ChEBI" id="CHEBI:60344"/>
    </ligand>
    <ligandPart>
        <name>Fe</name>
        <dbReference type="ChEBI" id="CHEBI:18248"/>
    </ligandPart>
</feature>
<comment type="catalytic activity">
    <reaction evidence="19">
        <text>bromide + H2O2 = hypobromite + H2O</text>
        <dbReference type="Rhea" id="RHEA:66016"/>
        <dbReference type="ChEBI" id="CHEBI:15377"/>
        <dbReference type="ChEBI" id="CHEBI:15858"/>
        <dbReference type="ChEBI" id="CHEBI:16240"/>
        <dbReference type="ChEBI" id="CHEBI:29250"/>
    </reaction>
    <physiologicalReaction direction="left-to-right" evidence="19">
        <dbReference type="Rhea" id="RHEA:66017"/>
    </physiologicalReaction>
</comment>
<evidence type="ECO:0000256" key="13">
    <source>
        <dbReference type="ARBA" id="ARBA00023002"/>
    </source>
</evidence>
<evidence type="ECO:0000256" key="9">
    <source>
        <dbReference type="ARBA" id="ARBA00022737"/>
    </source>
</evidence>
<keyword evidence="29" id="KW-1185">Reference proteome</keyword>
<dbReference type="PANTHER" id="PTHR11475">
    <property type="entry name" value="OXIDASE/PEROXIDASE"/>
    <property type="match status" value="1"/>
</dbReference>
<evidence type="ECO:0000256" key="22">
    <source>
        <dbReference type="ARBA" id="ARBA00048887"/>
    </source>
</evidence>
<dbReference type="SMART" id="SM00369">
    <property type="entry name" value="LRR_TYP"/>
    <property type="match status" value="5"/>
</dbReference>
<dbReference type="SMART" id="SM00082">
    <property type="entry name" value="LRRCT"/>
    <property type="match status" value="1"/>
</dbReference>
<feature type="domain" description="Ig-like" evidence="27">
    <location>
        <begin position="194"/>
        <end position="282"/>
    </location>
</feature>
<dbReference type="Pfam" id="PF07679">
    <property type="entry name" value="I-set"/>
    <property type="match status" value="3"/>
</dbReference>
<evidence type="ECO:0000313" key="28">
    <source>
        <dbReference type="EMBL" id="CAG7838342.1"/>
    </source>
</evidence>
<evidence type="ECO:0000256" key="16">
    <source>
        <dbReference type="ARBA" id="ARBA00023157"/>
    </source>
</evidence>
<dbReference type="InterPro" id="IPR003591">
    <property type="entry name" value="Leu-rich_rpt_typical-subtyp"/>
</dbReference>
<dbReference type="SMART" id="SM00409">
    <property type="entry name" value="IG"/>
    <property type="match status" value="4"/>
</dbReference>
<dbReference type="Pfam" id="PF13927">
    <property type="entry name" value="Ig_3"/>
    <property type="match status" value="1"/>
</dbReference>
<dbReference type="FunFam" id="2.60.40.10:FF:000032">
    <property type="entry name" value="palladin isoform X1"/>
    <property type="match status" value="1"/>
</dbReference>
<keyword evidence="4" id="KW-0433">Leucine-rich repeat</keyword>
<keyword evidence="14 25" id="KW-0408">Iron</keyword>
<evidence type="ECO:0000256" key="4">
    <source>
        <dbReference type="ARBA" id="ARBA00022614"/>
    </source>
</evidence>
<evidence type="ECO:0000256" key="8">
    <source>
        <dbReference type="ARBA" id="ARBA00022729"/>
    </source>
</evidence>
<comment type="catalytic activity">
    <reaction evidence="22">
        <text>L-tyrosyl-[protein] + bromide + H2O2 + H(+) = 3-bromo-L-tyrosyl-[protein] + 2 H2O</text>
        <dbReference type="Rhea" id="RHEA:69360"/>
        <dbReference type="Rhea" id="RHEA-COMP:10136"/>
        <dbReference type="Rhea" id="RHEA-COMP:17686"/>
        <dbReference type="ChEBI" id="CHEBI:15377"/>
        <dbReference type="ChEBI" id="CHEBI:15378"/>
        <dbReference type="ChEBI" id="CHEBI:15858"/>
        <dbReference type="ChEBI" id="CHEBI:16240"/>
        <dbReference type="ChEBI" id="CHEBI:46858"/>
        <dbReference type="ChEBI" id="CHEBI:183512"/>
    </reaction>
    <physiologicalReaction direction="left-to-right" evidence="22">
        <dbReference type="Rhea" id="RHEA:69361"/>
    </physiologicalReaction>
</comment>
<comment type="catalytic activity">
    <reaction evidence="21">
        <text>L-lysyl-[collagen] + L-methionyl-[collagen] + hypobromite = [collagen]-L-lysyl-N-S-L-methionyl-[collagen] + bromide + H2O + H(+)</text>
        <dbReference type="Rhea" id="RHEA:66024"/>
        <dbReference type="Rhea" id="RHEA-COMP:12751"/>
        <dbReference type="Rhea" id="RHEA-COMP:16949"/>
        <dbReference type="Rhea" id="RHEA-COMP:16951"/>
        <dbReference type="ChEBI" id="CHEBI:15377"/>
        <dbReference type="ChEBI" id="CHEBI:15378"/>
        <dbReference type="ChEBI" id="CHEBI:15858"/>
        <dbReference type="ChEBI" id="CHEBI:16044"/>
        <dbReference type="ChEBI" id="CHEBI:29250"/>
        <dbReference type="ChEBI" id="CHEBI:29969"/>
        <dbReference type="ChEBI" id="CHEBI:166867"/>
    </reaction>
    <physiologicalReaction direction="left-to-right" evidence="21">
        <dbReference type="Rhea" id="RHEA:66025"/>
    </physiologicalReaction>
</comment>
<keyword evidence="26" id="KW-0175">Coiled coil</keyword>
<dbReference type="InterPro" id="IPR034824">
    <property type="entry name" value="Peroxidasin_peroxidase"/>
</dbReference>
<dbReference type="InterPro" id="IPR013098">
    <property type="entry name" value="Ig_I-set"/>
</dbReference>
<dbReference type="InterPro" id="IPR003598">
    <property type="entry name" value="Ig_sub2"/>
</dbReference>
<dbReference type="SMART" id="SM00408">
    <property type="entry name" value="IGc2"/>
    <property type="match status" value="4"/>
</dbReference>
<evidence type="ECO:0000256" key="12">
    <source>
        <dbReference type="ARBA" id="ARBA00022989"/>
    </source>
</evidence>
<evidence type="ECO:0000313" key="29">
    <source>
        <dbReference type="Proteomes" id="UP000708208"/>
    </source>
</evidence>
<feature type="domain" description="Ig-like" evidence="27">
    <location>
        <begin position="292"/>
        <end position="374"/>
    </location>
</feature>
<comment type="catalytic activity">
    <reaction evidence="20">
        <text>L-lysyl-[collagen] + L-methionyl-[collagen] + H2O2 = [collagen]-L-lysyl-N-S-L-methionyl-[collagen] + 2 H2O + H(+)</text>
        <dbReference type="Rhea" id="RHEA:66020"/>
        <dbReference type="Rhea" id="RHEA-COMP:12751"/>
        <dbReference type="Rhea" id="RHEA-COMP:16949"/>
        <dbReference type="Rhea" id="RHEA-COMP:16951"/>
        <dbReference type="ChEBI" id="CHEBI:15377"/>
        <dbReference type="ChEBI" id="CHEBI:15378"/>
        <dbReference type="ChEBI" id="CHEBI:16044"/>
        <dbReference type="ChEBI" id="CHEBI:16240"/>
        <dbReference type="ChEBI" id="CHEBI:29969"/>
        <dbReference type="ChEBI" id="CHEBI:166867"/>
    </reaction>
    <physiologicalReaction direction="left-to-right" evidence="20">
        <dbReference type="Rhea" id="RHEA:66021"/>
    </physiologicalReaction>
</comment>
<comment type="caution">
    <text evidence="28">The sequence shown here is derived from an EMBL/GenBank/DDBJ whole genome shotgun (WGS) entry which is preliminary data.</text>
</comment>
<proteinExistence type="inferred from homology"/>
<dbReference type="PROSITE" id="PS51450">
    <property type="entry name" value="LRR"/>
    <property type="match status" value="3"/>
</dbReference>
<dbReference type="GO" id="GO:0016020">
    <property type="term" value="C:membrane"/>
    <property type="evidence" value="ECO:0007669"/>
    <property type="project" value="UniProtKB-SubCell"/>
</dbReference>
<dbReference type="OrthoDB" id="823504at2759"/>
<keyword evidence="11" id="KW-0130">Cell adhesion</keyword>
<evidence type="ECO:0000256" key="20">
    <source>
        <dbReference type="ARBA" id="ARBA00047610"/>
    </source>
</evidence>
<dbReference type="FunFam" id="1.10.640.10:FF:000001">
    <property type="entry name" value="Peroxidasin homolog"/>
    <property type="match status" value="1"/>
</dbReference>
<gene>
    <name evidence="28" type="ORF">AFUS01_LOCUS47321</name>
</gene>
<evidence type="ECO:0000256" key="19">
    <source>
        <dbReference type="ARBA" id="ARBA00047544"/>
    </source>
</evidence>
<dbReference type="EMBL" id="CAJVCH010571718">
    <property type="protein sequence ID" value="CAG7838342.1"/>
    <property type="molecule type" value="Genomic_DNA"/>
</dbReference>
<dbReference type="GO" id="GO:0048812">
    <property type="term" value="P:neuron projection morphogenesis"/>
    <property type="evidence" value="ECO:0007669"/>
    <property type="project" value="UniProtKB-ARBA"/>
</dbReference>
<dbReference type="PANTHER" id="PTHR11475:SF58">
    <property type="entry name" value="PEROXIDASIN"/>
    <property type="match status" value="1"/>
</dbReference>
<keyword evidence="17" id="KW-0325">Glycoprotein</keyword>
<evidence type="ECO:0000256" key="7">
    <source>
        <dbReference type="ARBA" id="ARBA00022723"/>
    </source>
</evidence>
<dbReference type="InterPro" id="IPR003599">
    <property type="entry name" value="Ig_sub"/>
</dbReference>
<reference evidence="28" key="1">
    <citation type="submission" date="2021-06" db="EMBL/GenBank/DDBJ databases">
        <authorList>
            <person name="Hodson N. C."/>
            <person name="Mongue J. A."/>
            <person name="Jaron S. K."/>
        </authorList>
    </citation>
    <scope>NUCLEOTIDE SEQUENCE</scope>
</reference>
<dbReference type="SMART" id="SM00365">
    <property type="entry name" value="LRR_SD22"/>
    <property type="match status" value="2"/>
</dbReference>
<dbReference type="InterPro" id="IPR007110">
    <property type="entry name" value="Ig-like_dom"/>
</dbReference>
<dbReference type="GO" id="GO:0004601">
    <property type="term" value="F:peroxidase activity"/>
    <property type="evidence" value="ECO:0007669"/>
    <property type="project" value="UniProtKB-KW"/>
</dbReference>
<protein>
    <recommendedName>
        <fullName evidence="27">Ig-like domain-containing protein</fullName>
    </recommendedName>
</protein>
<dbReference type="Pfam" id="PF13855">
    <property type="entry name" value="LRR_8"/>
    <property type="match status" value="1"/>
</dbReference>
<evidence type="ECO:0000256" key="5">
    <source>
        <dbReference type="ARBA" id="ARBA00022617"/>
    </source>
</evidence>
<keyword evidence="5 25" id="KW-0349">Heme</keyword>
<dbReference type="InterPro" id="IPR019791">
    <property type="entry name" value="Haem_peroxidase_animal"/>
</dbReference>
<comment type="catalytic activity">
    <reaction evidence="23">
        <text>hypobromite + L-tyrosyl-[protein] + H(+) = 3-bromo-L-tyrosyl-[protein] + H2O</text>
        <dbReference type="Rhea" id="RHEA:69356"/>
        <dbReference type="Rhea" id="RHEA-COMP:10136"/>
        <dbReference type="Rhea" id="RHEA-COMP:17686"/>
        <dbReference type="ChEBI" id="CHEBI:15377"/>
        <dbReference type="ChEBI" id="CHEBI:15378"/>
        <dbReference type="ChEBI" id="CHEBI:29250"/>
        <dbReference type="ChEBI" id="CHEBI:46858"/>
        <dbReference type="ChEBI" id="CHEBI:183512"/>
    </reaction>
    <physiologicalReaction direction="left-to-right" evidence="23">
        <dbReference type="Rhea" id="RHEA:69357"/>
    </physiologicalReaction>
</comment>
<comment type="subcellular location">
    <subcellularLocation>
        <location evidence="2">Membrane</location>
        <topology evidence="2">Single-pass membrane protein</topology>
    </subcellularLocation>
</comment>
<keyword evidence="7 25" id="KW-0479">Metal-binding</keyword>
<dbReference type="Pfam" id="PF03098">
    <property type="entry name" value="An_peroxidase"/>
    <property type="match status" value="1"/>
</dbReference>
<keyword evidence="12" id="KW-1133">Transmembrane helix</keyword>
<evidence type="ECO:0000256" key="11">
    <source>
        <dbReference type="ARBA" id="ARBA00022889"/>
    </source>
</evidence>
<keyword evidence="6" id="KW-0812">Transmembrane</keyword>
<evidence type="ECO:0000259" key="27">
    <source>
        <dbReference type="PROSITE" id="PS50835"/>
    </source>
</evidence>
<evidence type="ECO:0000256" key="23">
    <source>
        <dbReference type="ARBA" id="ARBA00049501"/>
    </source>
</evidence>
<dbReference type="GO" id="GO:0007155">
    <property type="term" value="P:cell adhesion"/>
    <property type="evidence" value="ECO:0007669"/>
    <property type="project" value="UniProtKB-KW"/>
</dbReference>
<keyword evidence="8" id="KW-0732">Signal</keyword>
<accession>A0A8J2LXC6</accession>
<keyword evidence="18" id="KW-0393">Immunoglobulin domain</keyword>
<dbReference type="Proteomes" id="UP000708208">
    <property type="component" value="Unassembled WGS sequence"/>
</dbReference>
<evidence type="ECO:0000256" key="17">
    <source>
        <dbReference type="ARBA" id="ARBA00023180"/>
    </source>
</evidence>
<keyword evidence="15" id="KW-0472">Membrane</keyword>
<comment type="cofactor">
    <cofactor evidence="1">
        <name>heme b</name>
        <dbReference type="ChEBI" id="CHEBI:60344"/>
    </cofactor>
</comment>
<evidence type="ECO:0000256" key="1">
    <source>
        <dbReference type="ARBA" id="ARBA00001970"/>
    </source>
</evidence>
<keyword evidence="9" id="KW-0677">Repeat</keyword>
<dbReference type="InterPro" id="IPR001611">
    <property type="entry name" value="Leu-rich_rpt"/>
</dbReference>
<evidence type="ECO:0000256" key="6">
    <source>
        <dbReference type="ARBA" id="ARBA00022692"/>
    </source>
</evidence>